<feature type="region of interest" description="Disordered" evidence="4">
    <location>
        <begin position="821"/>
        <end position="840"/>
    </location>
</feature>
<evidence type="ECO:0000256" key="2">
    <source>
        <dbReference type="ARBA" id="ARBA00006809"/>
    </source>
</evidence>
<feature type="region of interest" description="Disordered" evidence="4">
    <location>
        <begin position="735"/>
        <end position="806"/>
    </location>
</feature>
<keyword evidence="3" id="KW-0539">Nucleus</keyword>
<dbReference type="GO" id="GO:0005730">
    <property type="term" value="C:nucleolus"/>
    <property type="evidence" value="ECO:0007669"/>
    <property type="project" value="InterPro"/>
</dbReference>
<comment type="similarity">
    <text evidence="2">Belongs to the MYBBP1A family.</text>
</comment>
<dbReference type="EMBL" id="ML986535">
    <property type="protein sequence ID" value="KAF2271678.1"/>
    <property type="molecule type" value="Genomic_DNA"/>
</dbReference>
<dbReference type="SUPFAM" id="SSF48371">
    <property type="entry name" value="ARM repeat"/>
    <property type="match status" value="1"/>
</dbReference>
<evidence type="ECO:0000256" key="3">
    <source>
        <dbReference type="ARBA" id="ARBA00023242"/>
    </source>
</evidence>
<evidence type="ECO:0000256" key="4">
    <source>
        <dbReference type="SAM" id="MobiDB-lite"/>
    </source>
</evidence>
<dbReference type="PANTHER" id="PTHR13213">
    <property type="entry name" value="MYB-BINDING PROTEIN 1A FAMILY MEMBER"/>
    <property type="match status" value="1"/>
</dbReference>
<feature type="compositionally biased region" description="Basic residues" evidence="4">
    <location>
        <begin position="1"/>
        <end position="11"/>
    </location>
</feature>
<evidence type="ECO:0000313" key="6">
    <source>
        <dbReference type="Proteomes" id="UP000800097"/>
    </source>
</evidence>
<dbReference type="RefSeq" id="XP_033649217.1">
    <property type="nucleotide sequence ID" value="XM_033796114.1"/>
</dbReference>
<comment type="subcellular location">
    <subcellularLocation>
        <location evidence="1">Nucleus</location>
    </subcellularLocation>
</comment>
<dbReference type="AlphaFoldDB" id="A0A6A6J6S5"/>
<dbReference type="PANTHER" id="PTHR13213:SF2">
    <property type="entry name" value="MYB-BINDING PROTEIN 1A"/>
    <property type="match status" value="1"/>
</dbReference>
<proteinExistence type="inferred from homology"/>
<feature type="compositionally biased region" description="Acidic residues" evidence="4">
    <location>
        <begin position="735"/>
        <end position="757"/>
    </location>
</feature>
<accession>A0A6A6J6S5</accession>
<gene>
    <name evidence="5" type="ORF">EI97DRAFT_387372</name>
</gene>
<protein>
    <recommendedName>
        <fullName evidence="7">DNA polymerase V</fullName>
    </recommendedName>
</protein>
<dbReference type="Pfam" id="PF04931">
    <property type="entry name" value="DNA_pol_phi"/>
    <property type="match status" value="1"/>
</dbReference>
<feature type="region of interest" description="Disordered" evidence="4">
    <location>
        <begin position="1"/>
        <end position="36"/>
    </location>
</feature>
<reference evidence="5" key="1">
    <citation type="journal article" date="2020" name="Stud. Mycol.">
        <title>101 Dothideomycetes genomes: a test case for predicting lifestyles and emergence of pathogens.</title>
        <authorList>
            <person name="Haridas S."/>
            <person name="Albert R."/>
            <person name="Binder M."/>
            <person name="Bloem J."/>
            <person name="Labutti K."/>
            <person name="Salamov A."/>
            <person name="Andreopoulos B."/>
            <person name="Baker S."/>
            <person name="Barry K."/>
            <person name="Bills G."/>
            <person name="Bluhm B."/>
            <person name="Cannon C."/>
            <person name="Castanera R."/>
            <person name="Culley D."/>
            <person name="Daum C."/>
            <person name="Ezra D."/>
            <person name="Gonzalez J."/>
            <person name="Henrissat B."/>
            <person name="Kuo A."/>
            <person name="Liang C."/>
            <person name="Lipzen A."/>
            <person name="Lutzoni F."/>
            <person name="Magnuson J."/>
            <person name="Mondo S."/>
            <person name="Nolan M."/>
            <person name="Ohm R."/>
            <person name="Pangilinan J."/>
            <person name="Park H.-J."/>
            <person name="Ramirez L."/>
            <person name="Alfaro M."/>
            <person name="Sun H."/>
            <person name="Tritt A."/>
            <person name="Yoshinaga Y."/>
            <person name="Zwiers L.-H."/>
            <person name="Turgeon B."/>
            <person name="Goodwin S."/>
            <person name="Spatafora J."/>
            <person name="Crous P."/>
            <person name="Grigoriev I."/>
        </authorList>
    </citation>
    <scope>NUCLEOTIDE SEQUENCE</scope>
    <source>
        <strain evidence="5">CBS 379.55</strain>
    </source>
</reference>
<dbReference type="Proteomes" id="UP000800097">
    <property type="component" value="Unassembled WGS sequence"/>
</dbReference>
<dbReference type="GO" id="GO:0000182">
    <property type="term" value="F:rDNA binding"/>
    <property type="evidence" value="ECO:0007669"/>
    <property type="project" value="TreeGrafter"/>
</dbReference>
<feature type="compositionally biased region" description="Basic and acidic residues" evidence="4">
    <location>
        <begin position="758"/>
        <end position="767"/>
    </location>
</feature>
<evidence type="ECO:0008006" key="7">
    <source>
        <dbReference type="Google" id="ProtNLM"/>
    </source>
</evidence>
<dbReference type="InterPro" id="IPR016024">
    <property type="entry name" value="ARM-type_fold"/>
</dbReference>
<evidence type="ECO:0000313" key="5">
    <source>
        <dbReference type="EMBL" id="KAF2271678.1"/>
    </source>
</evidence>
<keyword evidence="6" id="KW-1185">Reference proteome</keyword>
<feature type="compositionally biased region" description="Acidic residues" evidence="4">
    <location>
        <begin position="768"/>
        <end position="806"/>
    </location>
</feature>
<dbReference type="OrthoDB" id="342531at2759"/>
<evidence type="ECO:0000256" key="1">
    <source>
        <dbReference type="ARBA" id="ARBA00004123"/>
    </source>
</evidence>
<dbReference type="InterPro" id="IPR007015">
    <property type="entry name" value="DNA_pol_V/MYBBP1A"/>
</dbReference>
<dbReference type="GeneID" id="54549289"/>
<organism evidence="5 6">
    <name type="scientific">Westerdykella ornata</name>
    <dbReference type="NCBI Taxonomy" id="318751"/>
    <lineage>
        <taxon>Eukaryota</taxon>
        <taxon>Fungi</taxon>
        <taxon>Dikarya</taxon>
        <taxon>Ascomycota</taxon>
        <taxon>Pezizomycotina</taxon>
        <taxon>Dothideomycetes</taxon>
        <taxon>Pleosporomycetidae</taxon>
        <taxon>Pleosporales</taxon>
        <taxon>Sporormiaceae</taxon>
        <taxon>Westerdykella</taxon>
    </lineage>
</organism>
<name>A0A6A6J6S5_WESOR</name>
<dbReference type="GO" id="GO:0006355">
    <property type="term" value="P:regulation of DNA-templated transcription"/>
    <property type="evidence" value="ECO:0007669"/>
    <property type="project" value="InterPro"/>
</dbReference>
<sequence>MGANSLKRRRSQAPTKEPENSGGAGTEASGKPAKRARSSADFQLLKLYSDLAAESDETRLVAAKQIVVHFSPENQPSKESVEKALDKLIRGLCSSRKAARYGFFVTLTELLGMWFRGQGNGLEVGVEGLIGWVVEKTKVEGNVLGQDRRDHSIGRLFGFKAIMQSKILIEPELHLDAWKKVLDHIYTMARDIPWLREECGLVVVDAVKSLGSQASFRDCAREGIERLISFNLAKTPEGVAIWLTVKAQFEDVLPENVWNDKDPLSKSERTQLARILKEDFRSATENGKNGNIKSGSANPNPIFAWDLVLSETLRRDLAKSQSKHGAKSEFPQFWLDTVDNNLFSSTASHVRKSWGFKLFATLIKAIAEDQIPALFSPNLMRSLINQSKKEDRLLHAAALSAHKAMVARVQQTPTSALPIVVALTGKSGAVDIDRTTKTKTLQTVILSADDDTLRKIVRHLRTLILRPDTQEQAIADSRRQCIADILLTIVREYPRYGPDFVSGEEHDNWLRNILEVLVEHAYFIPRSDAKTSKVPLPAVSESTRKVFQERVSSCLTRLLGLESESRASFALMTVGMIREKASSSKALELVFKADKPILKNIDKAFKTVDTLRAKGSISGRKAAAEGLILLYSLALLQVYEGNGDAVLLLDDLDSSYKALSKKKDESSSKPEGQDPFVEILLTFLGNPRTLFKKIAEEAFAIFASDLREDGLRSLTDILDTPENLEGQNQLFNQGGEEEEAGSDAEMEDVEEASDVEMVDGKLVRSGEADGEASDVGSDDGSDEEAETTSTDSDSDDSDDSDVDDRDDEELARFDDLLAQTLKTSKPTLDGGASDDTSDEDMDDEQMMALDPHLTKIFQERRKITSKKGERKDAKQTVVQFKSRVLDLLAIFMEKQYSNPLTLTVILPLLRRIRAGGNKQLMNKSYGILKTYTTARSHHKAPSQSIDKSSGILKTDTAARSHHKAPLPKPENVDEAWEILQAVHDEAKLGGEATLHVNACASASIHIAKVLVGLDRENYAKVVDVYAETQKEWFAEKTRVQPVLFTQFLNWSISLKRGN</sequence>